<protein>
    <submittedName>
        <fullName evidence="5">Golgi to ER traffic protein 4-like protein</fullName>
    </submittedName>
</protein>
<reference evidence="5" key="2">
    <citation type="journal article" date="2023" name="Science">
        <title>Genomic signatures of disease resistance in endangered staghorn corals.</title>
        <authorList>
            <person name="Vollmer S.V."/>
            <person name="Selwyn J.D."/>
            <person name="Despard B.A."/>
            <person name="Roesel C.L."/>
        </authorList>
    </citation>
    <scope>NUCLEOTIDE SEQUENCE</scope>
    <source>
        <strain evidence="5">K2</strain>
    </source>
</reference>
<comment type="caution">
    <text evidence="5">The sequence shown here is derived from an EMBL/GenBank/DDBJ whole genome shotgun (WGS) entry which is preliminary data.</text>
</comment>
<evidence type="ECO:0000313" key="5">
    <source>
        <dbReference type="EMBL" id="KAK2564057.1"/>
    </source>
</evidence>
<dbReference type="PANTHER" id="PTHR12875:SF0">
    <property type="entry name" value="GOLGI TO ER TRAFFIC PROTEIN 4 HOMOLOG"/>
    <property type="match status" value="1"/>
</dbReference>
<evidence type="ECO:0000256" key="4">
    <source>
        <dbReference type="ARBA" id="ARBA00022490"/>
    </source>
</evidence>
<organism evidence="5 6">
    <name type="scientific">Acropora cervicornis</name>
    <name type="common">Staghorn coral</name>
    <dbReference type="NCBI Taxonomy" id="6130"/>
    <lineage>
        <taxon>Eukaryota</taxon>
        <taxon>Metazoa</taxon>
        <taxon>Cnidaria</taxon>
        <taxon>Anthozoa</taxon>
        <taxon>Hexacorallia</taxon>
        <taxon>Scleractinia</taxon>
        <taxon>Astrocoeniina</taxon>
        <taxon>Acroporidae</taxon>
        <taxon>Acropora</taxon>
    </lineage>
</organism>
<keyword evidence="6" id="KW-1185">Reference proteome</keyword>
<gene>
    <name evidence="5" type="ORF">P5673_012275</name>
</gene>
<evidence type="ECO:0000256" key="3">
    <source>
        <dbReference type="ARBA" id="ARBA00022448"/>
    </source>
</evidence>
<accession>A0AAD9QMN3</accession>
<dbReference type="EMBL" id="JARQWQ010000023">
    <property type="protein sequence ID" value="KAK2564057.1"/>
    <property type="molecule type" value="Genomic_DNA"/>
</dbReference>
<keyword evidence="4" id="KW-0963">Cytoplasm</keyword>
<dbReference type="GO" id="GO:0045048">
    <property type="term" value="P:protein insertion into ER membrane"/>
    <property type="evidence" value="ECO:0007669"/>
    <property type="project" value="InterPro"/>
</dbReference>
<dbReference type="InterPro" id="IPR011990">
    <property type="entry name" value="TPR-like_helical_dom_sf"/>
</dbReference>
<evidence type="ECO:0000313" key="6">
    <source>
        <dbReference type="Proteomes" id="UP001249851"/>
    </source>
</evidence>
<dbReference type="Gene3D" id="1.25.40.10">
    <property type="entry name" value="Tetratricopeptide repeat domain"/>
    <property type="match status" value="1"/>
</dbReference>
<reference evidence="5" key="1">
    <citation type="journal article" date="2023" name="G3 (Bethesda)">
        <title>Whole genome assembly and annotation of the endangered Caribbean coral Acropora cervicornis.</title>
        <authorList>
            <person name="Selwyn J.D."/>
            <person name="Vollmer S.V."/>
        </authorList>
    </citation>
    <scope>NUCLEOTIDE SEQUENCE</scope>
    <source>
        <strain evidence="5">K2</strain>
    </source>
</reference>
<dbReference type="AlphaFoldDB" id="A0AAD9QMN3"/>
<sequence>MATKAGKNTGTERLLQKLEKSIEDGEYYEAHQLIRTLYFRYKSQKLYKDAIETLHNGACLFLKHKQEGSGNDLAMLMLECFSIAQTPITDDALDKIRSVFELYEPGSVDRYGFITAAINIQLKFYLKIATSKVSFPCFVSEKNFSDSQYHFLFTSDGHQCATMLIESATTRGFPGEADLFVAQAVFQFLCLQNFITANTVFSKYTAQHPDFSGLGGPPYQKPLLNFVWFLLLVIERKGSLGQFTVLCEKYQPSIERDPTYKEYLDKIGQVFFGLPPKPSNRGMMGGIL</sequence>
<comment type="similarity">
    <text evidence="2">Belongs to the GET4 family.</text>
</comment>
<comment type="subcellular location">
    <subcellularLocation>
        <location evidence="1">Cytoplasm</location>
        <location evidence="1">Cytosol</location>
    </subcellularLocation>
</comment>
<dbReference type="FunFam" id="1.25.40.10:FF:000060">
    <property type="entry name" value="Golgi to ER traffic protein 4 homolog"/>
    <property type="match status" value="1"/>
</dbReference>
<name>A0AAD9QMN3_ACRCE</name>
<proteinExistence type="inferred from homology"/>
<feature type="non-terminal residue" evidence="5">
    <location>
        <position position="1"/>
    </location>
</feature>
<dbReference type="InterPro" id="IPR007317">
    <property type="entry name" value="GET4"/>
</dbReference>
<dbReference type="Proteomes" id="UP001249851">
    <property type="component" value="Unassembled WGS sequence"/>
</dbReference>
<evidence type="ECO:0000256" key="1">
    <source>
        <dbReference type="ARBA" id="ARBA00004514"/>
    </source>
</evidence>
<dbReference type="Pfam" id="PF04190">
    <property type="entry name" value="GET4"/>
    <property type="match status" value="1"/>
</dbReference>
<evidence type="ECO:0000256" key="2">
    <source>
        <dbReference type="ARBA" id="ARBA00005351"/>
    </source>
</evidence>
<dbReference type="GO" id="GO:0071818">
    <property type="term" value="C:BAT3 complex"/>
    <property type="evidence" value="ECO:0007669"/>
    <property type="project" value="TreeGrafter"/>
</dbReference>
<dbReference type="PANTHER" id="PTHR12875">
    <property type="entry name" value="GOLGI TO ER TRAFFIC PROTEIN 4 HOMOLOG"/>
    <property type="match status" value="1"/>
</dbReference>
<keyword evidence="3" id="KW-0813">Transport</keyword>